<feature type="domain" description="DUF547" evidence="2">
    <location>
        <begin position="86"/>
        <end position="191"/>
    </location>
</feature>
<keyword evidence="4" id="KW-1185">Reference proteome</keyword>
<protein>
    <submittedName>
        <fullName evidence="3">DUF547 domain-containing protein</fullName>
    </submittedName>
</protein>
<dbReference type="PANTHER" id="PTHR46361:SF3">
    <property type="entry name" value="ELECTRON CARRIER_ PROTEIN DISULFIDE OXIDOREDUCTASE"/>
    <property type="match status" value="1"/>
</dbReference>
<dbReference type="Pfam" id="PF04784">
    <property type="entry name" value="DUF547"/>
    <property type="match status" value="1"/>
</dbReference>
<reference evidence="4" key="1">
    <citation type="journal article" date="2019" name="Int. J. Syst. Evol. Microbiol.">
        <title>The Global Catalogue of Microorganisms (GCM) 10K type strain sequencing project: providing services to taxonomists for standard genome sequencing and annotation.</title>
        <authorList>
            <consortium name="The Broad Institute Genomics Platform"/>
            <consortium name="The Broad Institute Genome Sequencing Center for Infectious Disease"/>
            <person name="Wu L."/>
            <person name="Ma J."/>
        </authorList>
    </citation>
    <scope>NUCLEOTIDE SEQUENCE [LARGE SCALE GENOMIC DNA]</scope>
    <source>
        <strain evidence="4">CCUG 63682</strain>
    </source>
</reference>
<accession>A0ABV9N689</accession>
<dbReference type="InterPro" id="IPR006869">
    <property type="entry name" value="DUF547"/>
</dbReference>
<dbReference type="EMBL" id="JBHSGP010000014">
    <property type="protein sequence ID" value="MFC4723325.1"/>
    <property type="molecule type" value="Genomic_DNA"/>
</dbReference>
<dbReference type="PROSITE" id="PS51257">
    <property type="entry name" value="PROKAR_LIPOPROTEIN"/>
    <property type="match status" value="1"/>
</dbReference>
<name>A0ABV9N689_9FLAO</name>
<comment type="caution">
    <text evidence="3">The sequence shown here is derived from an EMBL/GenBank/DDBJ whole genome shotgun (WGS) entry which is preliminary data.</text>
</comment>
<organism evidence="3 4">
    <name type="scientific">Geojedonia litorea</name>
    <dbReference type="NCBI Taxonomy" id="1268269"/>
    <lineage>
        <taxon>Bacteria</taxon>
        <taxon>Pseudomonadati</taxon>
        <taxon>Bacteroidota</taxon>
        <taxon>Flavobacteriia</taxon>
        <taxon>Flavobacteriales</taxon>
        <taxon>Flavobacteriaceae</taxon>
        <taxon>Geojedonia</taxon>
    </lineage>
</organism>
<dbReference type="PANTHER" id="PTHR46361">
    <property type="entry name" value="ELECTRON CARRIER/ PROTEIN DISULFIDE OXIDOREDUCTASE"/>
    <property type="match status" value="1"/>
</dbReference>
<keyword evidence="1" id="KW-0732">Signal</keyword>
<sequence length="254" mass="29238">MKNSVGILVILMMFSSCFCAKGLPIKQTEYQDQEQNQKTSVDHNAWDKLLKKYVADNGDVNYKGFKNDAVALNTYINYLATQVPTESWNKQEQLAYFINVYNANTIKLIIDHYPTKSIKNIKNPWLKNRIKIGDKDFSLSGIENGILRKMNEPRIHFAINCASVSCPKLLNTAFTASNVESLMEEATKAFIQNSNNNKISKNRIELSKIFQWYKGDFKDNGSLIDYVNQYSSIKINPDAKVDYLEYDWNLNEQN</sequence>
<feature type="chain" id="PRO_5045810006" evidence="1">
    <location>
        <begin position="21"/>
        <end position="254"/>
    </location>
</feature>
<feature type="signal peptide" evidence="1">
    <location>
        <begin position="1"/>
        <end position="20"/>
    </location>
</feature>
<dbReference type="Proteomes" id="UP001595953">
    <property type="component" value="Unassembled WGS sequence"/>
</dbReference>
<evidence type="ECO:0000313" key="4">
    <source>
        <dbReference type="Proteomes" id="UP001595953"/>
    </source>
</evidence>
<dbReference type="RefSeq" id="WP_387964616.1">
    <property type="nucleotide sequence ID" value="NZ_JBHSGP010000014.1"/>
</dbReference>
<proteinExistence type="predicted"/>
<gene>
    <name evidence="3" type="ORF">ACFO5O_13395</name>
</gene>
<evidence type="ECO:0000313" key="3">
    <source>
        <dbReference type="EMBL" id="MFC4723325.1"/>
    </source>
</evidence>
<evidence type="ECO:0000256" key="1">
    <source>
        <dbReference type="SAM" id="SignalP"/>
    </source>
</evidence>
<evidence type="ECO:0000259" key="2">
    <source>
        <dbReference type="Pfam" id="PF04784"/>
    </source>
</evidence>